<evidence type="ECO:0000256" key="2">
    <source>
        <dbReference type="ARBA" id="ARBA00022980"/>
    </source>
</evidence>
<dbReference type="RefSeq" id="WP_140944004.1">
    <property type="nucleotide sequence ID" value="NZ_FAOO01000001.1"/>
</dbReference>
<evidence type="ECO:0000256" key="3">
    <source>
        <dbReference type="ARBA" id="ARBA00023274"/>
    </source>
</evidence>
<dbReference type="PANTHER" id="PTHR10916">
    <property type="entry name" value="60S RIBOSOMAL PROTEIN L35/50S RIBOSOMAL PROTEIN L29"/>
    <property type="match status" value="1"/>
</dbReference>
<dbReference type="Pfam" id="PF00831">
    <property type="entry name" value="Ribosomal_L29"/>
    <property type="match status" value="1"/>
</dbReference>
<dbReference type="GO" id="GO:0022625">
    <property type="term" value="C:cytosolic large ribosomal subunit"/>
    <property type="evidence" value="ECO:0007669"/>
    <property type="project" value="TreeGrafter"/>
</dbReference>
<reference evidence="7" key="1">
    <citation type="submission" date="2015-11" db="EMBL/GenBank/DDBJ databases">
        <authorList>
            <person name="Varghese N."/>
        </authorList>
    </citation>
    <scope>NUCLEOTIDE SEQUENCE [LARGE SCALE GENOMIC DNA]</scope>
</reference>
<dbReference type="STRING" id="1643428.GCA_001442855_00192"/>
<dbReference type="InterPro" id="IPR050063">
    <property type="entry name" value="Ribosomal_protein_uL29"/>
</dbReference>
<keyword evidence="2 5" id="KW-0689">Ribosomal protein</keyword>
<dbReference type="InterPro" id="IPR018254">
    <property type="entry name" value="Ribosomal_uL29_CS"/>
</dbReference>
<dbReference type="EMBL" id="FAOO01000001">
    <property type="protein sequence ID" value="CUU01203.1"/>
    <property type="molecule type" value="Genomic_DNA"/>
</dbReference>
<dbReference type="GO" id="GO:0003735">
    <property type="term" value="F:structural constituent of ribosome"/>
    <property type="evidence" value="ECO:0007669"/>
    <property type="project" value="InterPro"/>
</dbReference>
<dbReference type="AlphaFoldDB" id="A0A0S4MS89"/>
<dbReference type="CDD" id="cd00427">
    <property type="entry name" value="Ribosomal_L29_HIP"/>
    <property type="match status" value="1"/>
</dbReference>
<dbReference type="Proteomes" id="UP000320623">
    <property type="component" value="Unassembled WGS sequence"/>
</dbReference>
<name>A0A0S4MS89_9BACT</name>
<comment type="similarity">
    <text evidence="1 5">Belongs to the universal ribosomal protein uL29 family.</text>
</comment>
<evidence type="ECO:0000256" key="4">
    <source>
        <dbReference type="ARBA" id="ARBA00035204"/>
    </source>
</evidence>
<organism evidence="6 7">
    <name type="scientific">Candidatus Thermokryptus mobilis</name>
    <dbReference type="NCBI Taxonomy" id="1643428"/>
    <lineage>
        <taxon>Bacteria</taxon>
        <taxon>Pseudomonadati</taxon>
        <taxon>Candidatus Kryptoniota</taxon>
        <taxon>Candidatus Thermokryptus</taxon>
    </lineage>
</organism>
<dbReference type="PANTHER" id="PTHR10916:SF0">
    <property type="entry name" value="LARGE RIBOSOMAL SUBUNIT PROTEIN UL29C"/>
    <property type="match status" value="1"/>
</dbReference>
<keyword evidence="7" id="KW-1185">Reference proteome</keyword>
<dbReference type="GO" id="GO:0006412">
    <property type="term" value="P:translation"/>
    <property type="evidence" value="ECO:0007669"/>
    <property type="project" value="UniProtKB-UniRule"/>
</dbReference>
<keyword evidence="3 5" id="KW-0687">Ribonucleoprotein</keyword>
<dbReference type="FunFam" id="1.10.287.310:FF:000001">
    <property type="entry name" value="50S ribosomal protein L29"/>
    <property type="match status" value="1"/>
</dbReference>
<dbReference type="OrthoDB" id="9815192at2"/>
<evidence type="ECO:0000313" key="7">
    <source>
        <dbReference type="Proteomes" id="UP000320623"/>
    </source>
</evidence>
<evidence type="ECO:0000313" key="6">
    <source>
        <dbReference type="EMBL" id="CUU01203.1"/>
    </source>
</evidence>
<dbReference type="SUPFAM" id="SSF46561">
    <property type="entry name" value="Ribosomal protein L29 (L29p)"/>
    <property type="match status" value="1"/>
</dbReference>
<evidence type="ECO:0000256" key="5">
    <source>
        <dbReference type="HAMAP-Rule" id="MF_00374"/>
    </source>
</evidence>
<dbReference type="InterPro" id="IPR036049">
    <property type="entry name" value="Ribosomal_uL29_sf"/>
</dbReference>
<dbReference type="PROSITE" id="PS00579">
    <property type="entry name" value="RIBOSOMAL_L29"/>
    <property type="match status" value="1"/>
</dbReference>
<protein>
    <recommendedName>
        <fullName evidence="4 5">Large ribosomal subunit protein uL29</fullName>
    </recommendedName>
</protein>
<accession>A0A0S4MS89</accession>
<sequence>MKPSEIRQLSDEEIKQRIKELEEELFNLRFQKALGQLEKPHRFKMIRKDIARMKTILREREIEREKTKSKVA</sequence>
<dbReference type="HAMAP" id="MF_00374">
    <property type="entry name" value="Ribosomal_uL29"/>
    <property type="match status" value="1"/>
</dbReference>
<dbReference type="InterPro" id="IPR001854">
    <property type="entry name" value="Ribosomal_uL29"/>
</dbReference>
<evidence type="ECO:0000256" key="1">
    <source>
        <dbReference type="ARBA" id="ARBA00009254"/>
    </source>
</evidence>
<dbReference type="NCBIfam" id="TIGR00012">
    <property type="entry name" value="L29"/>
    <property type="match status" value="1"/>
</dbReference>
<gene>
    <name evidence="5" type="primary">rpmC</name>
    <name evidence="6" type="ORF">JGI1_00203</name>
</gene>
<dbReference type="Gene3D" id="1.10.287.310">
    <property type="match status" value="1"/>
</dbReference>
<proteinExistence type="inferred from homology"/>